<dbReference type="AlphaFoldDB" id="A0A1I6JZI0"/>
<evidence type="ECO:0000313" key="3">
    <source>
        <dbReference type="EMBL" id="SFR84377.1"/>
    </source>
</evidence>
<keyword evidence="4" id="KW-1185">Reference proteome</keyword>
<dbReference type="OrthoDB" id="159246at2"/>
<dbReference type="Proteomes" id="UP000198824">
    <property type="component" value="Unassembled WGS sequence"/>
</dbReference>
<dbReference type="InterPro" id="IPR029044">
    <property type="entry name" value="Nucleotide-diphossugar_trans"/>
</dbReference>
<dbReference type="RefSeq" id="WP_093313796.1">
    <property type="nucleotide sequence ID" value="NZ_FOZG01000001.1"/>
</dbReference>
<organism evidence="3 4">
    <name type="scientific">Sphingomonas jatrophae</name>
    <dbReference type="NCBI Taxonomy" id="1166337"/>
    <lineage>
        <taxon>Bacteria</taxon>
        <taxon>Pseudomonadati</taxon>
        <taxon>Pseudomonadota</taxon>
        <taxon>Alphaproteobacteria</taxon>
        <taxon>Sphingomonadales</taxon>
        <taxon>Sphingomonadaceae</taxon>
        <taxon>Sphingomonas</taxon>
    </lineage>
</organism>
<keyword evidence="1" id="KW-0460">Magnesium</keyword>
<proteinExistence type="predicted"/>
<dbReference type="GO" id="GO:0016779">
    <property type="term" value="F:nucleotidyltransferase activity"/>
    <property type="evidence" value="ECO:0007669"/>
    <property type="project" value="UniProtKB-ARBA"/>
</dbReference>
<accession>A0A1I6JZI0</accession>
<name>A0A1I6JZI0_9SPHN</name>
<dbReference type="STRING" id="1166337.SAMN05192580_1127"/>
<protein>
    <submittedName>
        <fullName evidence="3">MobA-like NTP transferase domain-containing protein</fullName>
    </submittedName>
</protein>
<dbReference type="SUPFAM" id="SSF53448">
    <property type="entry name" value="Nucleotide-diphospho-sugar transferases"/>
    <property type="match status" value="1"/>
</dbReference>
<reference evidence="3 4" key="1">
    <citation type="submission" date="2016-10" db="EMBL/GenBank/DDBJ databases">
        <authorList>
            <person name="de Groot N.N."/>
        </authorList>
    </citation>
    <scope>NUCLEOTIDE SEQUENCE [LARGE SCALE GENOMIC DNA]</scope>
    <source>
        <strain evidence="3 4">S5-249</strain>
    </source>
</reference>
<evidence type="ECO:0000256" key="1">
    <source>
        <dbReference type="ARBA" id="ARBA00022842"/>
    </source>
</evidence>
<evidence type="ECO:0000259" key="2">
    <source>
        <dbReference type="Pfam" id="PF12804"/>
    </source>
</evidence>
<keyword evidence="3" id="KW-0808">Transferase</keyword>
<dbReference type="InterPro" id="IPR025877">
    <property type="entry name" value="MobA-like_NTP_Trfase"/>
</dbReference>
<dbReference type="Gene3D" id="3.90.550.10">
    <property type="entry name" value="Spore Coat Polysaccharide Biosynthesis Protein SpsA, Chain A"/>
    <property type="match status" value="1"/>
</dbReference>
<dbReference type="Pfam" id="PF12804">
    <property type="entry name" value="NTP_transf_3"/>
    <property type="match status" value="1"/>
</dbReference>
<evidence type="ECO:0000313" key="4">
    <source>
        <dbReference type="Proteomes" id="UP000198824"/>
    </source>
</evidence>
<gene>
    <name evidence="3" type="ORF">SAMN05192580_1127</name>
</gene>
<dbReference type="EMBL" id="FOZG01000001">
    <property type="protein sequence ID" value="SFR84377.1"/>
    <property type="molecule type" value="Genomic_DNA"/>
</dbReference>
<sequence>MPSPPPRSGWTAIVLAGSRPGPDPFVEAQGVRSKALIDVGGKPMLGRVLETLLAVPEIARIVVLAQAPEALLTGSLAWAATEPRIGCHASGAGISTSIASVAGSAAAPWPLLVTTADHPLLTVATVRELLAGTENVDLAVGMVERRVVLSAYPGNRRTWLKLSDGAWTGANLFALAGPEVMPALSLWSGVEQDRKRVWHVFRAFGWPLFARAITRTIGLKAAIRKAGGRLGMTARLVPLSQAEAAIDVDKPTDLALAREIVARREGR</sequence>
<feature type="domain" description="MobA-like NTP transferase" evidence="2">
    <location>
        <begin position="32"/>
        <end position="142"/>
    </location>
</feature>